<accession>A0AAD5SVW1</accession>
<dbReference type="AlphaFoldDB" id="A0AAD5SVW1"/>
<comment type="caution">
    <text evidence="2">The sequence shown here is derived from an EMBL/GenBank/DDBJ whole genome shotgun (WGS) entry which is preliminary data.</text>
</comment>
<protein>
    <submittedName>
        <fullName evidence="2">Uncharacterized protein</fullName>
    </submittedName>
</protein>
<reference evidence="2" key="1">
    <citation type="submission" date="2020-05" db="EMBL/GenBank/DDBJ databases">
        <title>Phylogenomic resolution of chytrid fungi.</title>
        <authorList>
            <person name="Stajich J.E."/>
            <person name="Amses K."/>
            <person name="Simmons R."/>
            <person name="Seto K."/>
            <person name="Myers J."/>
            <person name="Bonds A."/>
            <person name="Quandt C.A."/>
            <person name="Barry K."/>
            <person name="Liu P."/>
            <person name="Grigoriev I."/>
            <person name="Longcore J.E."/>
            <person name="James T.Y."/>
        </authorList>
    </citation>
    <scope>NUCLEOTIDE SEQUENCE</scope>
    <source>
        <strain evidence="2">JEL0513</strain>
    </source>
</reference>
<keyword evidence="1" id="KW-0732">Signal</keyword>
<gene>
    <name evidence="2" type="ORF">HK100_003180</name>
</gene>
<evidence type="ECO:0000313" key="3">
    <source>
        <dbReference type="Proteomes" id="UP001211907"/>
    </source>
</evidence>
<evidence type="ECO:0000256" key="1">
    <source>
        <dbReference type="SAM" id="SignalP"/>
    </source>
</evidence>
<sequence length="665" mass="69978">MSILAIIIASIATAQTGVLATANHNGGKRYCDLLSSDQTQLCVVSNPEITPFFGTEFHDPDHTDAGDHVYLTADDATVTLTFDGQIAIKATFTCQSDVVEFVASDFSEASPDKRWFCDAINSWVDLFYGSDGIEIRGLYYGSNKAYGGLCYNTATCSFSSPSTAAPPNFKLPQPPTIVTPIGGFCPVVSNWTCEIVDDPFVVPFNSLEFDLGLGTYTALESSDMNVTFITLDDGNGWTLVDSVDLVCSGQESVTVRSGNNFVPSSGFTTDFFWVCGTIGYVHVILDTTWFNKLGIKSLAYYGNHALSGICFGKQDGTCTKVKTTTTSLTTTTTTTTVLNTATTTTIKIATSTAAVTSATTTTLKTSGISSTISTIKYTPPSLTSTTWTTIKTTPASATTIPATNTLLSSTAIYKPPTVTSSAVTSTQTSTPTFTASTLPPAANTPFTSTAGVYTAPSASSPTPAAKTSVNTIATTTTTAKNLFSDAVGSSSFGVAAVVAGETAGTQERQLAIKLPQPPSSVIPLVGFCPVVTNFTCEVVDDPFVVPFNSLEFDIGLGSFAALISPELNVTFKTVNDGNGWTLVDSIQLDCLAPINSVLVLSGSDFVASDGFTTDFFWVCGSIGYVHVILDQNEYNKLGIKSLAYYGNRASSGICYGNPDGTCVKV</sequence>
<evidence type="ECO:0000313" key="2">
    <source>
        <dbReference type="EMBL" id="KAJ3110001.1"/>
    </source>
</evidence>
<proteinExistence type="predicted"/>
<feature type="non-terminal residue" evidence="2">
    <location>
        <position position="665"/>
    </location>
</feature>
<dbReference type="EMBL" id="JADGJH010001779">
    <property type="protein sequence ID" value="KAJ3110001.1"/>
    <property type="molecule type" value="Genomic_DNA"/>
</dbReference>
<feature type="signal peptide" evidence="1">
    <location>
        <begin position="1"/>
        <end position="20"/>
    </location>
</feature>
<name>A0AAD5SVW1_9FUNG</name>
<dbReference type="Proteomes" id="UP001211907">
    <property type="component" value="Unassembled WGS sequence"/>
</dbReference>
<organism evidence="2 3">
    <name type="scientific">Physocladia obscura</name>
    <dbReference type="NCBI Taxonomy" id="109957"/>
    <lineage>
        <taxon>Eukaryota</taxon>
        <taxon>Fungi</taxon>
        <taxon>Fungi incertae sedis</taxon>
        <taxon>Chytridiomycota</taxon>
        <taxon>Chytridiomycota incertae sedis</taxon>
        <taxon>Chytridiomycetes</taxon>
        <taxon>Chytridiales</taxon>
        <taxon>Chytriomycetaceae</taxon>
        <taxon>Physocladia</taxon>
    </lineage>
</organism>
<keyword evidence="3" id="KW-1185">Reference proteome</keyword>
<feature type="chain" id="PRO_5042195876" evidence="1">
    <location>
        <begin position="21"/>
        <end position="665"/>
    </location>
</feature>